<protein>
    <submittedName>
        <fullName evidence="2">Co2+/Mg2+ efflux protein ApaG</fullName>
    </submittedName>
</protein>
<dbReference type="EMBL" id="JRYR02000001">
    <property type="protein sequence ID" value="OHX65277.1"/>
    <property type="molecule type" value="Genomic_DNA"/>
</dbReference>
<evidence type="ECO:0000259" key="1">
    <source>
        <dbReference type="PROSITE" id="PS51087"/>
    </source>
</evidence>
<feature type="domain" description="ApaG" evidence="1">
    <location>
        <begin position="3"/>
        <end position="129"/>
    </location>
</feature>
<reference evidence="2 3" key="1">
    <citation type="journal article" date="2012" name="Int. J. Syst. Evol. Microbiol.">
        <title>Flammeovirga pacifica sp. nov., isolated from deep-sea sediment.</title>
        <authorList>
            <person name="Xu H."/>
            <person name="Fu Y."/>
            <person name="Yang N."/>
            <person name="Ding Z."/>
            <person name="Lai Q."/>
            <person name="Zeng R."/>
        </authorList>
    </citation>
    <scope>NUCLEOTIDE SEQUENCE [LARGE SCALE GENOMIC DNA]</scope>
    <source>
        <strain evidence="3">DSM 24597 / LMG 26175 / WPAGA1</strain>
    </source>
</reference>
<dbReference type="OrthoDB" id="9795226at2"/>
<dbReference type="NCBIfam" id="NF003967">
    <property type="entry name" value="PRK05461.1"/>
    <property type="match status" value="1"/>
</dbReference>
<accession>A0A1S1YW74</accession>
<dbReference type="PANTHER" id="PTHR47191:SF2">
    <property type="entry name" value="OS05G0170800 PROTEIN"/>
    <property type="match status" value="1"/>
</dbReference>
<dbReference type="InterPro" id="IPR007474">
    <property type="entry name" value="ApaG_domain"/>
</dbReference>
<name>A0A1S1YW74_FLAPC</name>
<dbReference type="STRING" id="915059.NH26_02405"/>
<dbReference type="InterPro" id="IPR036767">
    <property type="entry name" value="ApaG_sf"/>
</dbReference>
<evidence type="ECO:0000313" key="2">
    <source>
        <dbReference type="EMBL" id="OHX65277.1"/>
    </source>
</evidence>
<comment type="caution">
    <text evidence="2">The sequence shown here is derived from an EMBL/GenBank/DDBJ whole genome shotgun (WGS) entry which is preliminary data.</text>
</comment>
<organism evidence="2 3">
    <name type="scientific">Flammeovirga pacifica</name>
    <dbReference type="NCBI Taxonomy" id="915059"/>
    <lineage>
        <taxon>Bacteria</taxon>
        <taxon>Pseudomonadati</taxon>
        <taxon>Bacteroidota</taxon>
        <taxon>Cytophagia</taxon>
        <taxon>Cytophagales</taxon>
        <taxon>Flammeovirgaceae</taxon>
        <taxon>Flammeovirga</taxon>
    </lineage>
</organism>
<dbReference type="RefSeq" id="WP_044223806.1">
    <property type="nucleotide sequence ID" value="NZ_JRYR02000001.1"/>
</dbReference>
<dbReference type="SUPFAM" id="SSF110069">
    <property type="entry name" value="ApaG-like"/>
    <property type="match status" value="1"/>
</dbReference>
<dbReference type="PROSITE" id="PS51087">
    <property type="entry name" value="APAG"/>
    <property type="match status" value="1"/>
</dbReference>
<dbReference type="AlphaFoldDB" id="A0A1S1YW74"/>
<proteinExistence type="predicted"/>
<sequence>MEIAITEGIKVIVDNYYLPEYSVPDKRHYVFGYKIKIVNLSANTVKLLRRNWIITDIAGDKREVVNGEGVIGKTPTITPGNSFEYVSGCHFISPVGKMSGSYVMEKINENSIFEVEIPEFTLQPKFSIN</sequence>
<dbReference type="Proteomes" id="UP000179797">
    <property type="component" value="Unassembled WGS sequence"/>
</dbReference>
<dbReference type="Pfam" id="PF04379">
    <property type="entry name" value="DUF525"/>
    <property type="match status" value="1"/>
</dbReference>
<evidence type="ECO:0000313" key="3">
    <source>
        <dbReference type="Proteomes" id="UP000179797"/>
    </source>
</evidence>
<dbReference type="InterPro" id="IPR050718">
    <property type="entry name" value="ApaG-like"/>
</dbReference>
<keyword evidence="3" id="KW-1185">Reference proteome</keyword>
<dbReference type="PANTHER" id="PTHR47191">
    <property type="entry name" value="OS05G0170800 PROTEIN"/>
    <property type="match status" value="1"/>
</dbReference>
<gene>
    <name evidence="2" type="ORF">NH26_02405</name>
</gene>
<dbReference type="Gene3D" id="2.60.40.1470">
    <property type="entry name" value="ApaG domain"/>
    <property type="match status" value="1"/>
</dbReference>